<gene>
    <name evidence="1" type="ORF">AB4Y32_19570</name>
</gene>
<keyword evidence="2" id="KW-1185">Reference proteome</keyword>
<dbReference type="EMBL" id="JBFRCH010000010">
    <property type="protein sequence ID" value="MEX3933976.1"/>
    <property type="molecule type" value="Genomic_DNA"/>
</dbReference>
<organism evidence="1 2">
    <name type="scientific">Paraburkholderia phymatum</name>
    <dbReference type="NCBI Taxonomy" id="148447"/>
    <lineage>
        <taxon>Bacteria</taxon>
        <taxon>Pseudomonadati</taxon>
        <taxon>Pseudomonadota</taxon>
        <taxon>Betaproteobacteria</taxon>
        <taxon>Burkholderiales</taxon>
        <taxon>Burkholderiaceae</taxon>
        <taxon>Paraburkholderia</taxon>
    </lineage>
</organism>
<accession>A0ACC6U2Q5</accession>
<dbReference type="Proteomes" id="UP001558850">
    <property type="component" value="Unassembled WGS sequence"/>
</dbReference>
<comment type="caution">
    <text evidence="1">The sequence shown here is derived from an EMBL/GenBank/DDBJ whole genome shotgun (WGS) entry which is preliminary data.</text>
</comment>
<evidence type="ECO:0000313" key="2">
    <source>
        <dbReference type="Proteomes" id="UP001558850"/>
    </source>
</evidence>
<protein>
    <submittedName>
        <fullName evidence="1">Uncharacterized protein</fullName>
    </submittedName>
</protein>
<reference evidence="1" key="1">
    <citation type="submission" date="2024-07" db="EMBL/GenBank/DDBJ databases">
        <title>A survey of Mimosa microsymbionts across Brazilian biomes reveals a high diversity of Paraburkholderia nodulating endemic species, but also that Cupriavidus is common as a symbiont of widespread species.</title>
        <authorList>
            <person name="Rouws L."/>
            <person name="Barauna A."/>
            <person name="Beukes C."/>
            <person name="Rouws J.R.C."/>
            <person name="De Faria S.M."/>
            <person name="Gross E."/>
            <person name="Bueno Dos Reis Junior F."/>
            <person name="Simon M.F."/>
            <person name="Maluk M."/>
            <person name="Odee D.W."/>
            <person name="Kenicer G."/>
            <person name="Young J.P.W."/>
            <person name="Reis V.M."/>
            <person name="Zilli J."/>
            <person name="James E.K."/>
        </authorList>
    </citation>
    <scope>NUCLEOTIDE SEQUENCE</scope>
    <source>
        <strain evidence="1">EG181B</strain>
    </source>
</reference>
<proteinExistence type="predicted"/>
<evidence type="ECO:0000313" key="1">
    <source>
        <dbReference type="EMBL" id="MEX3933976.1"/>
    </source>
</evidence>
<name>A0ACC6U2Q5_9BURK</name>
<sequence length="68" mass="7121">MANTIKGQQNTMDEPGGPEAPLPDEHTPHAKTGNKRAKRADKAAHGEPTDPDFDPPVVPGDTHGASRG</sequence>